<proteinExistence type="predicted"/>
<feature type="compositionally biased region" description="Basic and acidic residues" evidence="1">
    <location>
        <begin position="297"/>
        <end position="313"/>
    </location>
</feature>
<feature type="compositionally biased region" description="Polar residues" evidence="1">
    <location>
        <begin position="201"/>
        <end position="218"/>
    </location>
</feature>
<evidence type="ECO:0000313" key="3">
    <source>
        <dbReference type="Proteomes" id="UP000663193"/>
    </source>
</evidence>
<dbReference type="Proteomes" id="UP000663193">
    <property type="component" value="Chromosome 17"/>
</dbReference>
<protein>
    <submittedName>
        <fullName evidence="2">Uncharacterized protein</fullName>
    </submittedName>
</protein>
<dbReference type="EMBL" id="CP069039">
    <property type="protein sequence ID" value="QRD04865.1"/>
    <property type="molecule type" value="Genomic_DNA"/>
</dbReference>
<dbReference type="AlphaFoldDB" id="A0A7U2I7F5"/>
<evidence type="ECO:0000256" key="1">
    <source>
        <dbReference type="SAM" id="MobiDB-lite"/>
    </source>
</evidence>
<dbReference type="VEuPathDB" id="FungiDB:JI435_107780"/>
<feature type="region of interest" description="Disordered" evidence="1">
    <location>
        <begin position="148"/>
        <end position="313"/>
    </location>
</feature>
<dbReference type="OrthoDB" id="3440281at2759"/>
<gene>
    <name evidence="2" type="ORF">JI435_107780</name>
</gene>
<reference evidence="3" key="1">
    <citation type="journal article" date="2021" name="BMC Genomics">
        <title>Chromosome-level genome assembly and manually-curated proteome of model necrotroph Parastagonospora nodorum Sn15 reveals a genome-wide trove of candidate effector homologs, and redundancy of virulence-related functions within an accessory chromosome.</title>
        <authorList>
            <person name="Bertazzoni S."/>
            <person name="Jones D.A.B."/>
            <person name="Phan H.T."/>
            <person name="Tan K.-C."/>
            <person name="Hane J.K."/>
        </authorList>
    </citation>
    <scope>NUCLEOTIDE SEQUENCE [LARGE SCALE GENOMIC DNA]</scope>
    <source>
        <strain evidence="3">SN15 / ATCC MYA-4574 / FGSC 10173)</strain>
    </source>
</reference>
<accession>A0A7U2I7F5</accession>
<keyword evidence="3" id="KW-1185">Reference proteome</keyword>
<organism evidence="2 3">
    <name type="scientific">Phaeosphaeria nodorum (strain SN15 / ATCC MYA-4574 / FGSC 10173)</name>
    <name type="common">Glume blotch fungus</name>
    <name type="synonym">Parastagonospora nodorum</name>
    <dbReference type="NCBI Taxonomy" id="321614"/>
    <lineage>
        <taxon>Eukaryota</taxon>
        <taxon>Fungi</taxon>
        <taxon>Dikarya</taxon>
        <taxon>Ascomycota</taxon>
        <taxon>Pezizomycotina</taxon>
        <taxon>Dothideomycetes</taxon>
        <taxon>Pleosporomycetidae</taxon>
        <taxon>Pleosporales</taxon>
        <taxon>Pleosporineae</taxon>
        <taxon>Phaeosphaeriaceae</taxon>
        <taxon>Parastagonospora</taxon>
    </lineage>
</organism>
<name>A0A7U2I7F5_PHANO</name>
<sequence>MATQSIIDVQFTDAFNEAKALYDADRLDECIAKARELLEDPAIPRYHQIKTLILLGSTLGEWSDANSCLVDAEALWALTRRWHPEGEDKDVDIFMAEIRTSLDELAGVLREEEPEDYDMDDAIEEVLHEHDEQVADAQMMMEDLDLDQDSHEETGKIPQSGAVEVDTKARRPPQLNISANVEDRRPQNRQPRQPAPDSPAMASNNWWHRTPASGQLRHQPSLRDLAGQRGPGQLRAQPSLRDLAGQRGPGQLRAQPSLRDLAGQRGPGQLRAQPSLRDLAGQRGPGQLRAQPSLRDLSSDWRDLNYPHPRSED</sequence>
<evidence type="ECO:0000313" key="2">
    <source>
        <dbReference type="EMBL" id="QRD04865.1"/>
    </source>
</evidence>